<dbReference type="KEGG" id="hsd:SD1D_1891"/>
<sequence length="102" mass="11347">MNLKYAFISVILMAMVTYIPRVLPIVIFRKEIKSKYIKSFLHYVPFAVLGALTFPDIFYSTGNIATAICGTIVALFLAYKEKSLVVVAIGAILTVYLAGFIF</sequence>
<dbReference type="InterPro" id="IPR008407">
    <property type="entry name" value="Brnchd-chn_aa_trnsp_AzlD"/>
</dbReference>
<dbReference type="AlphaFoldDB" id="A0A0K8J718"/>
<dbReference type="OrthoDB" id="9811308at2"/>
<evidence type="ECO:0000313" key="2">
    <source>
        <dbReference type="EMBL" id="CUH93431.1"/>
    </source>
</evidence>
<keyword evidence="1" id="KW-0812">Transmembrane</keyword>
<proteinExistence type="predicted"/>
<gene>
    <name evidence="2" type="ORF">SD1D_1891</name>
</gene>
<keyword evidence="3" id="KW-1185">Reference proteome</keyword>
<dbReference type="Pfam" id="PF05437">
    <property type="entry name" value="AzlD"/>
    <property type="match status" value="1"/>
</dbReference>
<evidence type="ECO:0000313" key="3">
    <source>
        <dbReference type="Proteomes" id="UP000196053"/>
    </source>
</evidence>
<feature type="transmembrane region" description="Helical" evidence="1">
    <location>
        <begin position="64"/>
        <end position="79"/>
    </location>
</feature>
<dbReference type="EMBL" id="LN879430">
    <property type="protein sequence ID" value="CUH93431.1"/>
    <property type="molecule type" value="Genomic_DNA"/>
</dbReference>
<feature type="transmembrane region" description="Helical" evidence="1">
    <location>
        <begin position="6"/>
        <end position="28"/>
    </location>
</feature>
<dbReference type="Proteomes" id="UP000196053">
    <property type="component" value="Chromosome I"/>
</dbReference>
<keyword evidence="1" id="KW-1133">Transmembrane helix</keyword>
<keyword evidence="1" id="KW-0472">Membrane</keyword>
<dbReference type="RefSeq" id="WP_058258676.1">
    <property type="nucleotide sequence ID" value="NZ_DUPS01000009.1"/>
</dbReference>
<reference evidence="3" key="1">
    <citation type="submission" date="2015-09" db="EMBL/GenBank/DDBJ databases">
        <authorList>
            <person name="Wibberg D."/>
        </authorList>
    </citation>
    <scope>NUCLEOTIDE SEQUENCE [LARGE SCALE GENOMIC DNA]</scope>
    <source>
        <strain evidence="3">SD1D</strain>
    </source>
</reference>
<feature type="transmembrane region" description="Helical" evidence="1">
    <location>
        <begin position="84"/>
        <end position="101"/>
    </location>
</feature>
<evidence type="ECO:0000256" key="1">
    <source>
        <dbReference type="SAM" id="Phobius"/>
    </source>
</evidence>
<name>A0A0K8J718_9FIRM</name>
<organism evidence="2 3">
    <name type="scientific">Herbinix luporum</name>
    <dbReference type="NCBI Taxonomy" id="1679721"/>
    <lineage>
        <taxon>Bacteria</taxon>
        <taxon>Bacillati</taxon>
        <taxon>Bacillota</taxon>
        <taxon>Clostridia</taxon>
        <taxon>Lachnospirales</taxon>
        <taxon>Lachnospiraceae</taxon>
        <taxon>Herbinix</taxon>
    </lineage>
</organism>
<accession>A0A0K8J718</accession>
<protein>
    <submittedName>
        <fullName evidence="2">Putative membrane protein</fullName>
    </submittedName>
</protein>